<proteinExistence type="predicted"/>
<organism evidence="1 3">
    <name type="scientific">Flagellimonas aequoris</name>
    <dbReference type="NCBI Taxonomy" id="2306997"/>
    <lineage>
        <taxon>Bacteria</taxon>
        <taxon>Pseudomonadati</taxon>
        <taxon>Bacteroidota</taxon>
        <taxon>Flavobacteriia</taxon>
        <taxon>Flavobacteriales</taxon>
        <taxon>Flavobacteriaceae</taxon>
        <taxon>Flagellimonas</taxon>
    </lineage>
</organism>
<dbReference type="RefSeq" id="WP_119638356.1">
    <property type="nucleotide sequence ID" value="NZ_QXFJ01000007.1"/>
</dbReference>
<evidence type="ECO:0000313" key="3">
    <source>
        <dbReference type="Proteomes" id="UP000284189"/>
    </source>
</evidence>
<reference evidence="2 4" key="2">
    <citation type="submission" date="2019-07" db="EMBL/GenBank/DDBJ databases">
        <title>Draft genome of two Muricauda strains isolated from deep sea.</title>
        <authorList>
            <person name="Sun C."/>
        </authorList>
    </citation>
    <scope>NUCLEOTIDE SEQUENCE [LARGE SCALE GENOMIC DNA]</scope>
    <source>
        <strain evidence="2 4">NH166</strain>
    </source>
</reference>
<dbReference type="EMBL" id="QXFJ01000007">
    <property type="protein sequence ID" value="RIV74396.1"/>
    <property type="molecule type" value="Genomic_DNA"/>
</dbReference>
<comment type="caution">
    <text evidence="1">The sequence shown here is derived from an EMBL/GenBank/DDBJ whole genome shotgun (WGS) entry which is preliminary data.</text>
</comment>
<evidence type="ECO:0008006" key="5">
    <source>
        <dbReference type="Google" id="ProtNLM"/>
    </source>
</evidence>
<accession>A0A418NDI6</accession>
<evidence type="ECO:0000313" key="1">
    <source>
        <dbReference type="EMBL" id="RIV74396.1"/>
    </source>
</evidence>
<name>A0A418NDI6_9FLAO</name>
<gene>
    <name evidence="1" type="ORF">D2U88_00570</name>
    <name evidence="2" type="ORF">FQ019_00550</name>
</gene>
<dbReference type="Proteomes" id="UP000284189">
    <property type="component" value="Unassembled WGS sequence"/>
</dbReference>
<evidence type="ECO:0000313" key="4">
    <source>
        <dbReference type="Proteomes" id="UP000321528"/>
    </source>
</evidence>
<reference evidence="1 3" key="1">
    <citation type="submission" date="2018-08" db="EMBL/GenBank/DDBJ databases">
        <title>Proposal of Muricauda 72 sp.nov. and Muricauda NH166 sp.nov., isolated from seawater.</title>
        <authorList>
            <person name="Cheng H."/>
            <person name="Wu Y.-H."/>
            <person name="Guo L.-L."/>
            <person name="Xu X.-W."/>
        </authorList>
    </citation>
    <scope>NUCLEOTIDE SEQUENCE [LARGE SCALE GENOMIC DNA]</scope>
    <source>
        <strain evidence="1 3">NH166</strain>
    </source>
</reference>
<sequence>MQTTMMDKPEGIGSFFNEINPSNLKELDSLSFLGDHKLFYTGRHAVRHIIDHILNKQHVRYIWVPAYYCHHVIRWLQDVYPNIKLYEVSPFTEDSNPDLSEVGPEDIVIINNFFGITNMDYPRHHKETIFIEDHSHGWLSNQCMNSNADYCFTSLRKSLPTPLGGIFWVPKASRKTFFEDIGSIDKSIYEKWGQAGEAMNLKKKFMEAEISDKAYLEVYREAEDFLDHQYDFVKMTQEHLGTLKAFYTKDYAYYKKQNLKAVIGKLHQSEVFKVLDFKDKFTFGLDLIFKDREDFMALRSHLVSHQIYPSELWPGNTIETGYKYLLNIHIDFRYDHKDMDYIAHTINEWSIRNDAKQQYTSV</sequence>
<protein>
    <recommendedName>
        <fullName evidence="5">DegT/DnrJ/EryC1/StrS aminotransferase family protein</fullName>
    </recommendedName>
</protein>
<keyword evidence="4" id="KW-1185">Reference proteome</keyword>
<dbReference type="OrthoDB" id="8955051at2"/>
<dbReference type="EMBL" id="VNWL01000006">
    <property type="protein sequence ID" value="TXK08518.1"/>
    <property type="molecule type" value="Genomic_DNA"/>
</dbReference>
<dbReference type="Proteomes" id="UP000321528">
    <property type="component" value="Unassembled WGS sequence"/>
</dbReference>
<dbReference type="AlphaFoldDB" id="A0A418NDI6"/>
<evidence type="ECO:0000313" key="2">
    <source>
        <dbReference type="EMBL" id="TXK08518.1"/>
    </source>
</evidence>